<keyword evidence="3" id="KW-1185">Reference proteome</keyword>
<dbReference type="EMBL" id="KK914453">
    <property type="protein sequence ID" value="KDP36105.1"/>
    <property type="molecule type" value="Genomic_DNA"/>
</dbReference>
<feature type="compositionally biased region" description="Polar residues" evidence="1">
    <location>
        <begin position="533"/>
        <end position="546"/>
    </location>
</feature>
<dbReference type="GO" id="GO:0036396">
    <property type="term" value="C:RNA N6-methyladenosine methyltransferase complex"/>
    <property type="evidence" value="ECO:0007669"/>
    <property type="project" value="TreeGrafter"/>
</dbReference>
<sequence length="775" mass="84743">MTTILSLKSSDDDDCLATSDMGAIFYQASESAKSLLLLLEKPSGSVTLDDLLCSKGISLSMNNVMYSSKTNQVSDTNAGKVDDYLYLGDLEEKFLWECPEALPDRLSQSIPSKRKLSSLDGASKRVKGENSVAEITGQNAFSRGLGQSATSSGPTRRDTFRQRKPNTSRPPSMHVDDYVARERNIDGGTNSNVIAVQRVGSTGGRPPSIHVDEFMARQRERQNPTAALVGEPSAHLKNTASVIDADKEKMNKSKPLKTDLDDDLQGIDIVFDGEESESDDKLLFPQPDDNLQLPAPVIVEQSSPHSIVEETESDANESGQFPRLGTPLASNIDENTQSEFSSRMSVSRPERPLTREPSVSSDKNFYDHSEDMKNVIPVKTSNGFDSVAAVSTSGFPAAVYNKAPVDSRITPQNFYAKNSPQHSSGSRGHYDQKVPPPLPPMPPPLTISPLISQNPDPVPSQSSPFVNSLVDVQQPLSTAFQVHPDFLSAYGNNPTSLASSLPISDSKYPRASISSPSGSAGTHPPLPPTPHPYSSSQYNLPSLKAPTSQSSAFGITELSQISNAPMIDGRLGNLSATGGGYIHPPVMQPTVFNRPAAIPATPYGSTPTQQQVENPTIMQNLSIQSSIQSIHQLQPLQPPLQRPTPPPQHVWPPVQSSQLLEHGLPIQNPVQMHQLQLLQQQQVSPMHAHYQSQQQEVSQSRRQQQQQVEHVQSQVQHQHGDVATRQQQELGMSLQEYFQDPKAITALLSNKEELCRLLEQNPKLMQMLQERLGQQ</sequence>
<dbReference type="AlphaFoldDB" id="A0A067KV05"/>
<accession>A0A067KV05</accession>
<dbReference type="GO" id="GO:0003723">
    <property type="term" value="F:RNA binding"/>
    <property type="evidence" value="ECO:0007669"/>
    <property type="project" value="TreeGrafter"/>
</dbReference>
<organism evidence="2 3">
    <name type="scientific">Jatropha curcas</name>
    <name type="common">Barbados nut</name>
    <dbReference type="NCBI Taxonomy" id="180498"/>
    <lineage>
        <taxon>Eukaryota</taxon>
        <taxon>Viridiplantae</taxon>
        <taxon>Streptophyta</taxon>
        <taxon>Embryophyta</taxon>
        <taxon>Tracheophyta</taxon>
        <taxon>Spermatophyta</taxon>
        <taxon>Magnoliopsida</taxon>
        <taxon>eudicotyledons</taxon>
        <taxon>Gunneridae</taxon>
        <taxon>Pentapetalae</taxon>
        <taxon>rosids</taxon>
        <taxon>fabids</taxon>
        <taxon>Malpighiales</taxon>
        <taxon>Euphorbiaceae</taxon>
        <taxon>Crotonoideae</taxon>
        <taxon>Jatropheae</taxon>
        <taxon>Jatropha</taxon>
    </lineage>
</organism>
<dbReference type="Proteomes" id="UP000027138">
    <property type="component" value="Unassembled WGS sequence"/>
</dbReference>
<feature type="compositionally biased region" description="Polar residues" evidence="1">
    <location>
        <begin position="136"/>
        <end position="154"/>
    </location>
</feature>
<evidence type="ECO:0000313" key="2">
    <source>
        <dbReference type="EMBL" id="KDP36105.1"/>
    </source>
</evidence>
<dbReference type="PANTHER" id="PTHR23185">
    <property type="entry name" value="PROTEIN VIRILIZER HOMOLOG"/>
    <property type="match status" value="1"/>
</dbReference>
<dbReference type="InterPro" id="IPR026736">
    <property type="entry name" value="Virilizer"/>
</dbReference>
<protein>
    <submittedName>
        <fullName evidence="2">Uncharacterized protein</fullName>
    </submittedName>
</protein>
<reference evidence="2 3" key="1">
    <citation type="journal article" date="2014" name="PLoS ONE">
        <title>Global Analysis of Gene Expression Profiles in Physic Nut (Jatropha curcas L.) Seedlings Exposed to Salt Stress.</title>
        <authorList>
            <person name="Zhang L."/>
            <person name="Zhang C."/>
            <person name="Wu P."/>
            <person name="Chen Y."/>
            <person name="Li M."/>
            <person name="Jiang H."/>
            <person name="Wu G."/>
        </authorList>
    </citation>
    <scope>NUCLEOTIDE SEQUENCE [LARGE SCALE GENOMIC DNA]</scope>
    <source>
        <strain evidence="3">cv. GZQX0401</strain>
        <tissue evidence="2">Young leaves</tissue>
    </source>
</reference>
<feature type="compositionally biased region" description="Polar residues" evidence="1">
    <location>
        <begin position="328"/>
        <end position="345"/>
    </location>
</feature>
<feature type="compositionally biased region" description="Low complexity" evidence="1">
    <location>
        <begin position="691"/>
        <end position="717"/>
    </location>
</feature>
<name>A0A067KV05_JATCU</name>
<evidence type="ECO:0000313" key="3">
    <source>
        <dbReference type="Proteomes" id="UP000027138"/>
    </source>
</evidence>
<dbReference type="PANTHER" id="PTHR23185:SF0">
    <property type="entry name" value="PROTEIN VIRILIZER HOMOLOG"/>
    <property type="match status" value="1"/>
</dbReference>
<feature type="compositionally biased region" description="Polar residues" evidence="1">
    <location>
        <begin position="413"/>
        <end position="426"/>
    </location>
</feature>
<dbReference type="STRING" id="180498.A0A067KV05"/>
<evidence type="ECO:0000256" key="1">
    <source>
        <dbReference type="SAM" id="MobiDB-lite"/>
    </source>
</evidence>
<feature type="region of interest" description="Disordered" evidence="1">
    <location>
        <begin position="110"/>
        <end position="177"/>
    </location>
</feature>
<feature type="region of interest" description="Disordered" evidence="1">
    <location>
        <begin position="686"/>
        <end position="724"/>
    </location>
</feature>
<gene>
    <name evidence="2" type="ORF">JCGZ_08749</name>
</gene>
<dbReference type="OrthoDB" id="2011702at2759"/>
<feature type="region of interest" description="Disordered" evidence="1">
    <location>
        <begin position="303"/>
        <end position="366"/>
    </location>
</feature>
<proteinExistence type="predicted"/>
<feature type="region of interest" description="Disordered" evidence="1">
    <location>
        <begin position="413"/>
        <end position="442"/>
    </location>
</feature>
<feature type="region of interest" description="Disordered" evidence="1">
    <location>
        <begin position="501"/>
        <end position="546"/>
    </location>
</feature>